<dbReference type="InParanoid" id="A0A409YMT9"/>
<organism evidence="1 2">
    <name type="scientific">Panaeolus cyanescens</name>
    <dbReference type="NCBI Taxonomy" id="181874"/>
    <lineage>
        <taxon>Eukaryota</taxon>
        <taxon>Fungi</taxon>
        <taxon>Dikarya</taxon>
        <taxon>Basidiomycota</taxon>
        <taxon>Agaricomycotina</taxon>
        <taxon>Agaricomycetes</taxon>
        <taxon>Agaricomycetidae</taxon>
        <taxon>Agaricales</taxon>
        <taxon>Agaricineae</taxon>
        <taxon>Galeropsidaceae</taxon>
        <taxon>Panaeolus</taxon>
    </lineage>
</organism>
<protein>
    <submittedName>
        <fullName evidence="1">Uncharacterized protein</fullName>
    </submittedName>
</protein>
<proteinExistence type="predicted"/>
<keyword evidence="2" id="KW-1185">Reference proteome</keyword>
<evidence type="ECO:0000313" key="2">
    <source>
        <dbReference type="Proteomes" id="UP000284842"/>
    </source>
</evidence>
<reference evidence="1 2" key="1">
    <citation type="journal article" date="2018" name="Evol. Lett.">
        <title>Horizontal gene cluster transfer increased hallucinogenic mushroom diversity.</title>
        <authorList>
            <person name="Reynolds H.T."/>
            <person name="Vijayakumar V."/>
            <person name="Gluck-Thaler E."/>
            <person name="Korotkin H.B."/>
            <person name="Matheny P.B."/>
            <person name="Slot J.C."/>
        </authorList>
    </citation>
    <scope>NUCLEOTIDE SEQUENCE [LARGE SCALE GENOMIC DNA]</scope>
    <source>
        <strain evidence="1 2">2629</strain>
    </source>
</reference>
<dbReference type="AlphaFoldDB" id="A0A409YMT9"/>
<gene>
    <name evidence="1" type="ORF">CVT24_013223</name>
</gene>
<evidence type="ECO:0000313" key="1">
    <source>
        <dbReference type="EMBL" id="PPR04397.1"/>
    </source>
</evidence>
<dbReference type="Proteomes" id="UP000284842">
    <property type="component" value="Unassembled WGS sequence"/>
</dbReference>
<name>A0A409YMT9_9AGAR</name>
<comment type="caution">
    <text evidence="1">The sequence shown here is derived from an EMBL/GenBank/DDBJ whole genome shotgun (WGS) entry which is preliminary data.</text>
</comment>
<accession>A0A409YMT9</accession>
<dbReference type="EMBL" id="NHTK01000954">
    <property type="protein sequence ID" value="PPR04397.1"/>
    <property type="molecule type" value="Genomic_DNA"/>
</dbReference>
<sequence length="112" mass="12948">MLEYISLSLSYPFPFRDQQAGSGVNPYMHTNFTPSLSVSEWRRLANILSNEPNFPNLKQVTIDINFRSPHAVDHSSVMITTFKRLWDEPLSLLTHHSSLVLDLQVKVEQRSY</sequence>